<accession>E7RNN7</accession>
<keyword evidence="2" id="KW-1185">Reference proteome</keyword>
<proteinExistence type="predicted"/>
<dbReference type="eggNOG" id="ENOG5033E9V">
    <property type="taxonomic scope" value="Bacteria"/>
</dbReference>
<dbReference type="InterPro" id="IPR045607">
    <property type="entry name" value="DUF6452"/>
</dbReference>
<dbReference type="Pfam" id="PF20050">
    <property type="entry name" value="DUF6452"/>
    <property type="match status" value="1"/>
</dbReference>
<dbReference type="AlphaFoldDB" id="E7RNN7"/>
<dbReference type="EMBL" id="AEPE02000003">
    <property type="protein sequence ID" value="EFZ37330.1"/>
    <property type="molecule type" value="Genomic_DNA"/>
</dbReference>
<protein>
    <submittedName>
        <fullName evidence="1">Uncharacterized protein</fullName>
    </submittedName>
</protein>
<gene>
    <name evidence="1" type="ORF">HMPREF0663_10788</name>
</gene>
<dbReference type="Proteomes" id="UP000005580">
    <property type="component" value="Unassembled WGS sequence"/>
</dbReference>
<evidence type="ECO:0000313" key="1">
    <source>
        <dbReference type="EMBL" id="EFZ37330.1"/>
    </source>
</evidence>
<sequence length="151" mass="16555">MAIVMLTACSSIDCPLNSAVATYYKLAGNITTLSDTLTISTTRNDGNDTVILNRATAVDSFSLPMSHAAARDTFYFEVKRVGGATTIDTVRIAKEDHPHFESIDCNPAVFHKINGVECTYHVLDSIVVKKANVDYDYTKAHFHVYFKAAGE</sequence>
<organism evidence="1 2">
    <name type="scientific">Hoylesella oralis ATCC 33269</name>
    <dbReference type="NCBI Taxonomy" id="873533"/>
    <lineage>
        <taxon>Bacteria</taxon>
        <taxon>Pseudomonadati</taxon>
        <taxon>Bacteroidota</taxon>
        <taxon>Bacteroidia</taxon>
        <taxon>Bacteroidales</taxon>
        <taxon>Prevotellaceae</taxon>
        <taxon>Hoylesella</taxon>
    </lineage>
</organism>
<evidence type="ECO:0000313" key="2">
    <source>
        <dbReference type="Proteomes" id="UP000005580"/>
    </source>
</evidence>
<reference evidence="1" key="1">
    <citation type="submission" date="2011-01" db="EMBL/GenBank/DDBJ databases">
        <authorList>
            <person name="Muzny D."/>
            <person name="Qin X."/>
            <person name="Buhay C."/>
            <person name="Dugan-Rocha S."/>
            <person name="Ding Y."/>
            <person name="Chen G."/>
            <person name="Hawes A."/>
            <person name="Holder M."/>
            <person name="Jhangiani S."/>
            <person name="Johnson A."/>
            <person name="Khan Z."/>
            <person name="Li Z."/>
            <person name="Liu W."/>
            <person name="Liu X."/>
            <person name="Perez L."/>
            <person name="Shen H."/>
            <person name="Wang Q."/>
            <person name="Watt J."/>
            <person name="Xi L."/>
            <person name="Xin Y."/>
            <person name="Zhou J."/>
            <person name="Deng J."/>
            <person name="Jiang H."/>
            <person name="Liu Y."/>
            <person name="Qu J."/>
            <person name="Song X.-Z."/>
            <person name="Zhang L."/>
            <person name="Villasana D."/>
            <person name="Johnson A."/>
            <person name="Liu J."/>
            <person name="Liyanage D."/>
            <person name="Lorensuhewa L."/>
            <person name="Robinson T."/>
            <person name="Song A."/>
            <person name="Song B.-B."/>
            <person name="Dinh H."/>
            <person name="Thornton R."/>
            <person name="Coyle M."/>
            <person name="Francisco L."/>
            <person name="Jackson L."/>
            <person name="Javaid M."/>
            <person name="Korchina V."/>
            <person name="Kovar C."/>
            <person name="Mata R."/>
            <person name="Mathew T."/>
            <person name="Ngo R."/>
            <person name="Nguyen L."/>
            <person name="Nguyen N."/>
            <person name="Okwuonu G."/>
            <person name="Ongeri F."/>
            <person name="Pham C."/>
            <person name="Simmons D."/>
            <person name="Wilczek-Boney K."/>
            <person name="Hale W."/>
            <person name="Jakkamsetti A."/>
            <person name="Pham P."/>
            <person name="Ruth R."/>
            <person name="San Lucas F."/>
            <person name="Warren J."/>
            <person name="Zhang J."/>
            <person name="Zhao Z."/>
            <person name="Zhou C."/>
            <person name="Zhu D."/>
            <person name="Lee S."/>
            <person name="Bess C."/>
            <person name="Blankenburg K."/>
            <person name="Forbes L."/>
            <person name="Fu Q."/>
            <person name="Gubbala S."/>
            <person name="Hirani K."/>
            <person name="Jayaseelan J.C."/>
            <person name="Lara F."/>
            <person name="Munidasa M."/>
            <person name="Palculict T."/>
            <person name="Patil S."/>
            <person name="Pu L.-L."/>
            <person name="Saada N."/>
            <person name="Tang L."/>
            <person name="Weissenberger G."/>
            <person name="Zhu Y."/>
            <person name="Hemphill L."/>
            <person name="Shang Y."/>
            <person name="Youmans B."/>
            <person name="Ayvaz T."/>
            <person name="Ross M."/>
            <person name="Santibanez J."/>
            <person name="Aqrawi P."/>
            <person name="Gross S."/>
            <person name="Joshi V."/>
            <person name="Fowler G."/>
            <person name="Nazareth L."/>
            <person name="Reid J."/>
            <person name="Worley K."/>
            <person name="Petrosino J."/>
            <person name="Highlander S."/>
            <person name="Gibbs R."/>
        </authorList>
    </citation>
    <scope>NUCLEOTIDE SEQUENCE [LARGE SCALE GENOMIC DNA]</scope>
    <source>
        <strain evidence="1">ATCC 33269</strain>
    </source>
</reference>
<comment type="caution">
    <text evidence="1">The sequence shown here is derived from an EMBL/GenBank/DDBJ whole genome shotgun (WGS) entry which is preliminary data.</text>
</comment>
<dbReference type="HOGENOM" id="CLU_136183_0_0_10"/>
<dbReference type="RefSeq" id="WP_004367994.1">
    <property type="nucleotide sequence ID" value="NZ_GL833116.1"/>
</dbReference>
<name>E7RNN7_9BACT</name>
<dbReference type="STRING" id="28134.SAMN05444288_2308"/>